<feature type="transmembrane region" description="Helical" evidence="15">
    <location>
        <begin position="133"/>
        <end position="154"/>
    </location>
</feature>
<keyword evidence="8" id="KW-0851">Voltage-gated channel</keyword>
<evidence type="ECO:0000256" key="2">
    <source>
        <dbReference type="ARBA" id="ARBA00022448"/>
    </source>
</evidence>
<feature type="transmembrane region" description="Helical" evidence="15">
    <location>
        <begin position="95"/>
        <end position="113"/>
    </location>
</feature>
<evidence type="ECO:0000313" key="17">
    <source>
        <dbReference type="EMBL" id="EPQ10299.1"/>
    </source>
</evidence>
<keyword evidence="9 15" id="KW-1133">Transmembrane helix</keyword>
<keyword evidence="18" id="KW-1185">Reference proteome</keyword>
<dbReference type="Gene3D" id="1.10.287.70">
    <property type="match status" value="1"/>
</dbReference>
<gene>
    <name evidence="17" type="ORF">D623_10017227</name>
</gene>
<keyword evidence="7" id="KW-0106">Calcium</keyword>
<name>S7N065_MYOBR</name>
<sequence length="343" mass="38576">MQPLRPATLLPTKLHDCNGQMLALPSEFFLRIDSHKEDPAEFDDDMEDSCCSRLRKVLEPYKPEWCRSREPWSLYLFSPQNRFRASCQKIIAHKMFDHVVLVFIFLNCITIALERPDIDPGSTERVFLSVSNYIFTAIFVAEMTVKVVALGLVSGEHAYLQSSWNVLDGLLVLVSLVDIIVALASAGGAKILGILRWPLPRHAQQQAPSALCRVISRAPGLKLVVETLISSLRPIGNIVLICCAFFIIFGILGVQLFKGKFYYCEGTDTRNISTRAECRAAHYRWVRRKYNFDNLGQALMSLFVLSSKDGWVNIMYDGLDAVGIDQQVRAGSGQPWPFRGPFG</sequence>
<keyword evidence="4" id="KW-0107">Calcium channel</keyword>
<dbReference type="InterPro" id="IPR027359">
    <property type="entry name" value="Volt_channel_dom_sf"/>
</dbReference>
<dbReference type="GO" id="GO:0005891">
    <property type="term" value="C:voltage-gated calcium channel complex"/>
    <property type="evidence" value="ECO:0007669"/>
    <property type="project" value="TreeGrafter"/>
</dbReference>
<proteinExistence type="predicted"/>
<comment type="subcellular location">
    <subcellularLocation>
        <location evidence="1">Membrane</location>
        <topology evidence="1">Multi-pass membrane protein</topology>
    </subcellularLocation>
</comment>
<evidence type="ECO:0000256" key="9">
    <source>
        <dbReference type="ARBA" id="ARBA00022989"/>
    </source>
</evidence>
<dbReference type="InterPro" id="IPR005821">
    <property type="entry name" value="Ion_trans_dom"/>
</dbReference>
<keyword evidence="5 15" id="KW-0812">Transmembrane</keyword>
<keyword evidence="11 15" id="KW-0472">Membrane</keyword>
<keyword evidence="12" id="KW-0325">Glycoprotein</keyword>
<evidence type="ECO:0000256" key="6">
    <source>
        <dbReference type="ARBA" id="ARBA00022737"/>
    </source>
</evidence>
<keyword evidence="2" id="KW-0813">Transport</keyword>
<feature type="domain" description="Ion transport" evidence="16">
    <location>
        <begin position="93"/>
        <end position="322"/>
    </location>
</feature>
<dbReference type="GO" id="GO:0008331">
    <property type="term" value="F:high voltage-gated calcium channel activity"/>
    <property type="evidence" value="ECO:0007669"/>
    <property type="project" value="TreeGrafter"/>
</dbReference>
<keyword evidence="6" id="KW-0677">Repeat</keyword>
<evidence type="ECO:0000256" key="12">
    <source>
        <dbReference type="ARBA" id="ARBA00023180"/>
    </source>
</evidence>
<dbReference type="SUPFAM" id="SSF81324">
    <property type="entry name" value="Voltage-gated potassium channels"/>
    <property type="match status" value="1"/>
</dbReference>
<feature type="transmembrane region" description="Helical" evidence="15">
    <location>
        <begin position="235"/>
        <end position="257"/>
    </location>
</feature>
<evidence type="ECO:0000256" key="11">
    <source>
        <dbReference type="ARBA" id="ARBA00023136"/>
    </source>
</evidence>
<dbReference type="PANTHER" id="PTHR45628:SF37">
    <property type="entry name" value="VOLTAGE-DEPENDENT T-TYPE CALCIUM CHANNEL SUBUNIT ALPHA-1H"/>
    <property type="match status" value="1"/>
</dbReference>
<protein>
    <submittedName>
        <fullName evidence="17">Voltage-dependent T-type calcium channel subunit alpha-1H</fullName>
    </submittedName>
</protein>
<evidence type="ECO:0000256" key="13">
    <source>
        <dbReference type="ARBA" id="ARBA00023303"/>
    </source>
</evidence>
<feature type="transmembrane region" description="Helical" evidence="15">
    <location>
        <begin position="166"/>
        <end position="189"/>
    </location>
</feature>
<evidence type="ECO:0000256" key="15">
    <source>
        <dbReference type="SAM" id="Phobius"/>
    </source>
</evidence>
<evidence type="ECO:0000256" key="8">
    <source>
        <dbReference type="ARBA" id="ARBA00022882"/>
    </source>
</evidence>
<dbReference type="PANTHER" id="PTHR45628">
    <property type="entry name" value="VOLTAGE-DEPENDENT CALCIUM CHANNEL TYPE A SUBUNIT ALPHA-1"/>
    <property type="match status" value="1"/>
</dbReference>
<keyword evidence="10" id="KW-0406">Ion transport</keyword>
<evidence type="ECO:0000256" key="4">
    <source>
        <dbReference type="ARBA" id="ARBA00022673"/>
    </source>
</evidence>
<accession>S7N065</accession>
<dbReference type="InterPro" id="IPR050599">
    <property type="entry name" value="VDCC_alpha-1_subunit"/>
</dbReference>
<dbReference type="FunFam" id="1.20.120.350:FF:000009">
    <property type="entry name" value="Voltage-dependent T-type calcium channel subunit alpha"/>
    <property type="match status" value="1"/>
</dbReference>
<evidence type="ECO:0000256" key="3">
    <source>
        <dbReference type="ARBA" id="ARBA00022568"/>
    </source>
</evidence>
<evidence type="ECO:0000256" key="1">
    <source>
        <dbReference type="ARBA" id="ARBA00004141"/>
    </source>
</evidence>
<keyword evidence="13" id="KW-0407">Ion channel</keyword>
<comment type="catalytic activity">
    <reaction evidence="14">
        <text>Ca(2+)(in) = Ca(2+)(out)</text>
        <dbReference type="Rhea" id="RHEA:29671"/>
        <dbReference type="ChEBI" id="CHEBI:29108"/>
    </reaction>
</comment>
<dbReference type="AlphaFoldDB" id="S7N065"/>
<dbReference type="EMBL" id="KE162966">
    <property type="protein sequence ID" value="EPQ10299.1"/>
    <property type="molecule type" value="Genomic_DNA"/>
</dbReference>
<reference evidence="17 18" key="1">
    <citation type="journal article" date="2013" name="Nat. Commun.">
        <title>Genome analysis reveals insights into physiology and longevity of the Brandt's bat Myotis brandtii.</title>
        <authorList>
            <person name="Seim I."/>
            <person name="Fang X."/>
            <person name="Xiong Z."/>
            <person name="Lobanov A.V."/>
            <person name="Huang Z."/>
            <person name="Ma S."/>
            <person name="Feng Y."/>
            <person name="Turanov A.A."/>
            <person name="Zhu Y."/>
            <person name="Lenz T.L."/>
            <person name="Gerashchenko M.V."/>
            <person name="Fan D."/>
            <person name="Hee Yim S."/>
            <person name="Yao X."/>
            <person name="Jordan D."/>
            <person name="Xiong Y."/>
            <person name="Ma Y."/>
            <person name="Lyapunov A.N."/>
            <person name="Chen G."/>
            <person name="Kulakova O.I."/>
            <person name="Sun Y."/>
            <person name="Lee S.G."/>
            <person name="Bronson R.T."/>
            <person name="Moskalev A.A."/>
            <person name="Sunyaev S.R."/>
            <person name="Zhang G."/>
            <person name="Krogh A."/>
            <person name="Wang J."/>
            <person name="Gladyshev V.N."/>
        </authorList>
    </citation>
    <scope>NUCLEOTIDE SEQUENCE [LARGE SCALE GENOMIC DNA]</scope>
</reference>
<evidence type="ECO:0000256" key="10">
    <source>
        <dbReference type="ARBA" id="ARBA00023065"/>
    </source>
</evidence>
<evidence type="ECO:0000259" key="16">
    <source>
        <dbReference type="Pfam" id="PF00520"/>
    </source>
</evidence>
<evidence type="ECO:0000313" key="18">
    <source>
        <dbReference type="Proteomes" id="UP000052978"/>
    </source>
</evidence>
<evidence type="ECO:0000256" key="7">
    <source>
        <dbReference type="ARBA" id="ARBA00022837"/>
    </source>
</evidence>
<evidence type="ECO:0000256" key="5">
    <source>
        <dbReference type="ARBA" id="ARBA00022692"/>
    </source>
</evidence>
<evidence type="ECO:0000256" key="14">
    <source>
        <dbReference type="ARBA" id="ARBA00036634"/>
    </source>
</evidence>
<dbReference type="GO" id="GO:0098703">
    <property type="term" value="P:calcium ion import across plasma membrane"/>
    <property type="evidence" value="ECO:0007669"/>
    <property type="project" value="TreeGrafter"/>
</dbReference>
<keyword evidence="3" id="KW-0109">Calcium transport</keyword>
<dbReference type="Gene3D" id="1.20.120.350">
    <property type="entry name" value="Voltage-gated potassium channels. Chain C"/>
    <property type="match status" value="1"/>
</dbReference>
<dbReference type="Proteomes" id="UP000052978">
    <property type="component" value="Unassembled WGS sequence"/>
</dbReference>
<dbReference type="Pfam" id="PF00520">
    <property type="entry name" value="Ion_trans"/>
    <property type="match status" value="1"/>
</dbReference>
<organism evidence="17 18">
    <name type="scientific">Myotis brandtii</name>
    <name type="common">Brandt's bat</name>
    <dbReference type="NCBI Taxonomy" id="109478"/>
    <lineage>
        <taxon>Eukaryota</taxon>
        <taxon>Metazoa</taxon>
        <taxon>Chordata</taxon>
        <taxon>Craniata</taxon>
        <taxon>Vertebrata</taxon>
        <taxon>Euteleostomi</taxon>
        <taxon>Mammalia</taxon>
        <taxon>Eutheria</taxon>
        <taxon>Laurasiatheria</taxon>
        <taxon>Chiroptera</taxon>
        <taxon>Yangochiroptera</taxon>
        <taxon>Vespertilionidae</taxon>
        <taxon>Myotis</taxon>
    </lineage>
</organism>